<dbReference type="InterPro" id="IPR000940">
    <property type="entry name" value="NNMT_TEMT_trans"/>
</dbReference>
<accession>A0A0M3J0S7</accession>
<dbReference type="OrthoDB" id="10050085at2759"/>
<dbReference type="AlphaFoldDB" id="A0A0M3J0S7"/>
<evidence type="ECO:0000313" key="5">
    <source>
        <dbReference type="EMBL" id="VDK18322.1"/>
    </source>
</evidence>
<evidence type="ECO:0000313" key="6">
    <source>
        <dbReference type="Proteomes" id="UP000267096"/>
    </source>
</evidence>
<evidence type="ECO:0000256" key="1">
    <source>
        <dbReference type="ARBA" id="ARBA00007996"/>
    </source>
</evidence>
<dbReference type="Gene3D" id="3.40.50.150">
    <property type="entry name" value="Vaccinia Virus protein VP39"/>
    <property type="match status" value="1"/>
</dbReference>
<keyword evidence="2" id="KW-0489">Methyltransferase</keyword>
<evidence type="ECO:0000256" key="2">
    <source>
        <dbReference type="ARBA" id="ARBA00022603"/>
    </source>
</evidence>
<organism evidence="7">
    <name type="scientific">Anisakis simplex</name>
    <name type="common">Herring worm</name>
    <dbReference type="NCBI Taxonomy" id="6269"/>
    <lineage>
        <taxon>Eukaryota</taxon>
        <taxon>Metazoa</taxon>
        <taxon>Ecdysozoa</taxon>
        <taxon>Nematoda</taxon>
        <taxon>Chromadorea</taxon>
        <taxon>Rhabditida</taxon>
        <taxon>Spirurina</taxon>
        <taxon>Ascaridomorpha</taxon>
        <taxon>Ascaridoidea</taxon>
        <taxon>Anisakidae</taxon>
        <taxon>Anisakis</taxon>
        <taxon>Anisakis simplex complex</taxon>
    </lineage>
</organism>
<keyword evidence="4" id="KW-0949">S-adenosyl-L-methionine</keyword>
<protein>
    <submittedName>
        <fullName evidence="7">NNMT/PNMT/TEMT family protein</fullName>
    </submittedName>
</protein>
<evidence type="ECO:0000313" key="7">
    <source>
        <dbReference type="WBParaSite" id="ASIM_0000112001-mRNA-1"/>
    </source>
</evidence>
<dbReference type="Proteomes" id="UP000267096">
    <property type="component" value="Unassembled WGS sequence"/>
</dbReference>
<dbReference type="PANTHER" id="PTHR10867:SF39">
    <property type="entry name" value="NICOTINAMIDE N-METHYLTRANSFERASE-LIKE"/>
    <property type="match status" value="1"/>
</dbReference>
<dbReference type="PANTHER" id="PTHR10867">
    <property type="entry name" value="NNMT/PNMT/TEMT FAMILY MEMBER"/>
    <property type="match status" value="1"/>
</dbReference>
<keyword evidence="6" id="KW-1185">Reference proteome</keyword>
<sequence length="226" mass="26263">MPREEEHYKEQKKNAEILSRDHIRTEFDSKAYLRDFYTRVEDPAMQLILTFLPNIAARVGKVENLLDFGAGPTIHVAVAFRHTAQNIYLADYLPQNREELSKWRQSRSDFDWFETIKRIANIEGVDWSSILQMEEEARSKVRDVFHCNCFSRPSVDAPPSLQCNFDVVTTIFCVEYCCNTLDEYKQAIANVVDQVKPGGKSFHYFFMLMGLCPGFESNNIKEELNL</sequence>
<dbReference type="SUPFAM" id="SSF53335">
    <property type="entry name" value="S-adenosyl-L-methionine-dependent methyltransferases"/>
    <property type="match status" value="1"/>
</dbReference>
<evidence type="ECO:0000256" key="3">
    <source>
        <dbReference type="ARBA" id="ARBA00022679"/>
    </source>
</evidence>
<dbReference type="GO" id="GO:0032259">
    <property type="term" value="P:methylation"/>
    <property type="evidence" value="ECO:0007669"/>
    <property type="project" value="UniProtKB-KW"/>
</dbReference>
<name>A0A0M3J0S7_ANISI</name>
<dbReference type="Pfam" id="PF01234">
    <property type="entry name" value="NNMT_PNMT_TEMT"/>
    <property type="match status" value="1"/>
</dbReference>
<proteinExistence type="inferred from homology"/>
<comment type="similarity">
    <text evidence="1">Belongs to the class I-like SAM-binding methyltransferase superfamily. NNMT/PNMT/TEMT family.</text>
</comment>
<keyword evidence="3" id="KW-0808">Transferase</keyword>
<dbReference type="PROSITE" id="PS51681">
    <property type="entry name" value="SAM_MT_NNMT_PNMT_TEMT"/>
    <property type="match status" value="1"/>
</dbReference>
<dbReference type="GO" id="GO:0005829">
    <property type="term" value="C:cytosol"/>
    <property type="evidence" value="ECO:0007669"/>
    <property type="project" value="TreeGrafter"/>
</dbReference>
<evidence type="ECO:0000256" key="4">
    <source>
        <dbReference type="ARBA" id="ARBA00022691"/>
    </source>
</evidence>
<gene>
    <name evidence="5" type="ORF">ASIM_LOCUS1010</name>
</gene>
<dbReference type="InterPro" id="IPR029063">
    <property type="entry name" value="SAM-dependent_MTases_sf"/>
</dbReference>
<reference evidence="7" key="1">
    <citation type="submission" date="2017-02" db="UniProtKB">
        <authorList>
            <consortium name="WormBaseParasite"/>
        </authorList>
    </citation>
    <scope>IDENTIFICATION</scope>
</reference>
<dbReference type="EMBL" id="UYRR01000927">
    <property type="protein sequence ID" value="VDK18322.1"/>
    <property type="molecule type" value="Genomic_DNA"/>
</dbReference>
<dbReference type="WBParaSite" id="ASIM_0000112001-mRNA-1">
    <property type="protein sequence ID" value="ASIM_0000112001-mRNA-1"/>
    <property type="gene ID" value="ASIM_0000112001"/>
</dbReference>
<dbReference type="GO" id="GO:0008170">
    <property type="term" value="F:N-methyltransferase activity"/>
    <property type="evidence" value="ECO:0007669"/>
    <property type="project" value="TreeGrafter"/>
</dbReference>
<reference evidence="5 6" key="2">
    <citation type="submission" date="2018-11" db="EMBL/GenBank/DDBJ databases">
        <authorList>
            <consortium name="Pathogen Informatics"/>
        </authorList>
    </citation>
    <scope>NUCLEOTIDE SEQUENCE [LARGE SCALE GENOMIC DNA]</scope>
</reference>